<gene>
    <name evidence="2" type="ORF">F5147DRAFT_784448</name>
</gene>
<feature type="coiled-coil region" evidence="1">
    <location>
        <begin position="20"/>
        <end position="47"/>
    </location>
</feature>
<organism evidence="2 3">
    <name type="scientific">Suillus discolor</name>
    <dbReference type="NCBI Taxonomy" id="1912936"/>
    <lineage>
        <taxon>Eukaryota</taxon>
        <taxon>Fungi</taxon>
        <taxon>Dikarya</taxon>
        <taxon>Basidiomycota</taxon>
        <taxon>Agaricomycotina</taxon>
        <taxon>Agaricomycetes</taxon>
        <taxon>Agaricomycetidae</taxon>
        <taxon>Boletales</taxon>
        <taxon>Suillineae</taxon>
        <taxon>Suillaceae</taxon>
        <taxon>Suillus</taxon>
    </lineage>
</organism>
<comment type="caution">
    <text evidence="2">The sequence shown here is derived from an EMBL/GenBank/DDBJ whole genome shotgun (WGS) entry which is preliminary data.</text>
</comment>
<dbReference type="AlphaFoldDB" id="A0A9P7ERD3"/>
<dbReference type="Pfam" id="PF20414">
    <property type="entry name" value="DUF6698"/>
    <property type="match status" value="1"/>
</dbReference>
<reference evidence="2" key="1">
    <citation type="journal article" date="2020" name="New Phytol.">
        <title>Comparative genomics reveals dynamic genome evolution in host specialist ectomycorrhizal fungi.</title>
        <authorList>
            <person name="Lofgren L.A."/>
            <person name="Nguyen N.H."/>
            <person name="Vilgalys R."/>
            <person name="Ruytinx J."/>
            <person name="Liao H.L."/>
            <person name="Branco S."/>
            <person name="Kuo A."/>
            <person name="LaButti K."/>
            <person name="Lipzen A."/>
            <person name="Andreopoulos W."/>
            <person name="Pangilinan J."/>
            <person name="Riley R."/>
            <person name="Hundley H."/>
            <person name="Na H."/>
            <person name="Barry K."/>
            <person name="Grigoriev I.V."/>
            <person name="Stajich J.E."/>
            <person name="Kennedy P.G."/>
        </authorList>
    </citation>
    <scope>NUCLEOTIDE SEQUENCE</scope>
    <source>
        <strain evidence="2">FC423</strain>
    </source>
</reference>
<evidence type="ECO:0000256" key="1">
    <source>
        <dbReference type="SAM" id="Coils"/>
    </source>
</evidence>
<keyword evidence="3" id="KW-1185">Reference proteome</keyword>
<evidence type="ECO:0000313" key="3">
    <source>
        <dbReference type="Proteomes" id="UP000823399"/>
    </source>
</evidence>
<evidence type="ECO:0000313" key="2">
    <source>
        <dbReference type="EMBL" id="KAG2080199.1"/>
    </source>
</evidence>
<dbReference type="RefSeq" id="XP_041284119.1">
    <property type="nucleotide sequence ID" value="XM_041442858.1"/>
</dbReference>
<name>A0A9P7ERD3_9AGAM</name>
<protein>
    <submittedName>
        <fullName evidence="2">Uncharacterized protein</fullName>
    </submittedName>
</protein>
<keyword evidence="1" id="KW-0175">Coiled coil</keyword>
<dbReference type="OrthoDB" id="2662502at2759"/>
<sequence length="370" mass="41803">MSSENAPSSNTSLCVQTSPHARAKRKIAALMEEVEILKQDKATKQRKTTYYVSQGRAIRRMVVLYTPIEDLIAENDQCCEENADSDTTPENSQNRLQQLEDMLRKLKRGADSARGDDTGTLKELVASWVNIECNATPLIRADNKHHRGFVHDACGQLLCPAEWRWGDLIIRAGIRDRTISFIVSENSWPAFMYEDYQADAKNLKCGLFKSKLLVMGFKAIFTSPSSANEVDGDGDGANIIENDRCARRRSDQAKVKTCVASIIGMRKVTPRAIAYATCQIHFALSNITSWRTVDGDFDYQIFWDNIVDFFEDAPGPAAQARVRELLEWWTRKVFGRNHREDLTMDVVSRMSVSALAAQRQEMEDAVFDSE</sequence>
<dbReference type="GeneID" id="64705117"/>
<accession>A0A9P7ERD3</accession>
<dbReference type="InterPro" id="IPR046521">
    <property type="entry name" value="DUF6698"/>
</dbReference>
<dbReference type="Proteomes" id="UP000823399">
    <property type="component" value="Unassembled WGS sequence"/>
</dbReference>
<dbReference type="EMBL" id="JABBWM010000575">
    <property type="protein sequence ID" value="KAG2080199.1"/>
    <property type="molecule type" value="Genomic_DNA"/>
</dbReference>
<proteinExistence type="predicted"/>